<dbReference type="RefSeq" id="WP_138594720.1">
    <property type="nucleotide sequence ID" value="NZ_PNCK01000009.1"/>
</dbReference>
<evidence type="ECO:0008006" key="5">
    <source>
        <dbReference type="Google" id="ProtNLM"/>
    </source>
</evidence>
<evidence type="ECO:0000313" key="3">
    <source>
        <dbReference type="Proteomes" id="UP000305730"/>
    </source>
</evidence>
<dbReference type="EMBL" id="PNCL01000001">
    <property type="protein sequence ID" value="TMP63094.1"/>
    <property type="molecule type" value="Genomic_DNA"/>
</dbReference>
<proteinExistence type="predicted"/>
<evidence type="ECO:0000313" key="1">
    <source>
        <dbReference type="EMBL" id="TMP46318.1"/>
    </source>
</evidence>
<name>A0A5S3XVI8_9GAMM</name>
<sequence length="215" mass="22863">MSDYTLNIEALATGQVPHARVLIGTPKGTVSGFTTESVTLSGASQWEGKEAGHLEQLDEVARLAHSIGSVAGMTTSQMSLTSMASTRKHWLTSESPSIPLNFLIVAYKSGIDVRKKVATLLSTVYPAGSAASIAGVDLFLKAPNNYKFTGLNSASGLLSLKIGNWFDAQGLLMEDVSATFSKEITQDGTPLYAEISCTFTPWKLLTAEDAIAMIQ</sequence>
<reference evidence="4" key="2">
    <citation type="submission" date="2019-06" db="EMBL/GenBank/DDBJ databases">
        <title>Co-occurence of chitin degradation, pigmentation and bioactivity in marine Pseudoalteromonas.</title>
        <authorList>
            <person name="Sonnenschein E.C."/>
            <person name="Bech P.K."/>
        </authorList>
    </citation>
    <scope>NUCLEOTIDE SEQUENCE [LARGE SCALE GENOMIC DNA]</scope>
    <source>
        <strain evidence="4">S2231</strain>
    </source>
</reference>
<dbReference type="OrthoDB" id="9898963at2"/>
<accession>A0A5S3XVI8</accession>
<dbReference type="AlphaFoldDB" id="A0A5S3XVI8"/>
<dbReference type="Proteomes" id="UP000305730">
    <property type="component" value="Unassembled WGS sequence"/>
</dbReference>
<gene>
    <name evidence="2" type="ORF">CWB96_00355</name>
    <name evidence="1" type="ORF">CWB97_02350</name>
</gene>
<dbReference type="EMBL" id="PNCK01000009">
    <property type="protein sequence ID" value="TMP46318.1"/>
    <property type="molecule type" value="Genomic_DNA"/>
</dbReference>
<evidence type="ECO:0000313" key="2">
    <source>
        <dbReference type="EMBL" id="TMP63094.1"/>
    </source>
</evidence>
<reference evidence="2" key="3">
    <citation type="submission" date="2019-09" db="EMBL/GenBank/DDBJ databases">
        <title>Co-occurence of chitin degradation, pigmentation and bioactivity in marine Pseudoalteromonas.</title>
        <authorList>
            <person name="Sonnenschein E.C."/>
            <person name="Bech P.K."/>
        </authorList>
    </citation>
    <scope>NUCLEOTIDE SEQUENCE</scope>
    <source>
        <strain evidence="2">S2231</strain>
        <strain evidence="1 3">S2233</strain>
    </source>
</reference>
<reference evidence="2 4" key="1">
    <citation type="submission" date="2017-12" db="EMBL/GenBank/DDBJ databases">
        <authorList>
            <person name="Paulsen S."/>
            <person name="Gram L.K."/>
        </authorList>
    </citation>
    <scope>NUCLEOTIDE SEQUENCE [LARGE SCALE GENOMIC DNA]</scope>
    <source>
        <strain evidence="2 4">S2231</strain>
        <strain evidence="1">S2233</strain>
    </source>
</reference>
<comment type="caution">
    <text evidence="2">The sequence shown here is derived from an EMBL/GenBank/DDBJ whole genome shotgun (WGS) entry which is preliminary data.</text>
</comment>
<protein>
    <recommendedName>
        <fullName evidence="5">Phage tail protein</fullName>
    </recommendedName>
</protein>
<keyword evidence="3" id="KW-1185">Reference proteome</keyword>
<organism evidence="2 4">
    <name type="scientific">Pseudoalteromonas citrea</name>
    <dbReference type="NCBI Taxonomy" id="43655"/>
    <lineage>
        <taxon>Bacteria</taxon>
        <taxon>Pseudomonadati</taxon>
        <taxon>Pseudomonadota</taxon>
        <taxon>Gammaproteobacteria</taxon>
        <taxon>Alteromonadales</taxon>
        <taxon>Pseudoalteromonadaceae</taxon>
        <taxon>Pseudoalteromonas</taxon>
    </lineage>
</organism>
<dbReference type="Proteomes" id="UP000307706">
    <property type="component" value="Unassembled WGS sequence"/>
</dbReference>
<evidence type="ECO:0000313" key="4">
    <source>
        <dbReference type="Proteomes" id="UP000307706"/>
    </source>
</evidence>